<dbReference type="EMBL" id="FNIA01000034">
    <property type="protein sequence ID" value="SDN40916.1"/>
    <property type="molecule type" value="Genomic_DNA"/>
</dbReference>
<name>A0A1H0B5K0_9EURY</name>
<reference evidence="1 2" key="1">
    <citation type="submission" date="2016-10" db="EMBL/GenBank/DDBJ databases">
        <authorList>
            <person name="de Groot N.N."/>
        </authorList>
    </citation>
    <scope>NUCLEOTIDE SEQUENCE [LARGE SCALE GENOMIC DNA]</scope>
    <source>
        <strain evidence="2">EB21,IBRC-M 10013,KCTC 4048</strain>
    </source>
</reference>
<dbReference type="RefSeq" id="WP_139172395.1">
    <property type="nucleotide sequence ID" value="NZ_FNIA01000034.1"/>
</dbReference>
<dbReference type="STRING" id="996166.SAMN05192554_1343"/>
<evidence type="ECO:0000313" key="2">
    <source>
        <dbReference type="Proteomes" id="UP000199370"/>
    </source>
</evidence>
<gene>
    <name evidence="1" type="ORF">SAMN05192554_1343</name>
</gene>
<evidence type="ECO:0000313" key="1">
    <source>
        <dbReference type="EMBL" id="SDN40916.1"/>
    </source>
</evidence>
<keyword evidence="2" id="KW-1185">Reference proteome</keyword>
<accession>A0A1H0B5K0</accession>
<proteinExistence type="predicted"/>
<dbReference type="AlphaFoldDB" id="A0A1H0B5K0"/>
<organism evidence="1 2">
    <name type="scientific">Haloarchaeobius iranensis</name>
    <dbReference type="NCBI Taxonomy" id="996166"/>
    <lineage>
        <taxon>Archaea</taxon>
        <taxon>Methanobacteriati</taxon>
        <taxon>Methanobacteriota</taxon>
        <taxon>Stenosarchaea group</taxon>
        <taxon>Halobacteria</taxon>
        <taxon>Halobacteriales</taxon>
        <taxon>Halorubellaceae</taxon>
        <taxon>Haloarchaeobius</taxon>
    </lineage>
</organism>
<evidence type="ECO:0008006" key="3">
    <source>
        <dbReference type="Google" id="ProtNLM"/>
    </source>
</evidence>
<dbReference type="Proteomes" id="UP000199370">
    <property type="component" value="Unassembled WGS sequence"/>
</dbReference>
<dbReference type="SUPFAM" id="SSF63829">
    <property type="entry name" value="Calcium-dependent phosphotriesterase"/>
    <property type="match status" value="1"/>
</dbReference>
<protein>
    <recommendedName>
        <fullName evidence="3">PQQ-like domain-containing protein</fullName>
    </recommendedName>
</protein>
<sequence>MTGQNRREFIQHSAGAAGLTSLMSVRSLLGMTPYVNERWHETFEKSDNQDAKGIIRTQDGNFVVASFSEYLGLGTWLVKFRPEGTKLWEQKFEAVDGVSTGVPWDIAEAGDGSLFVATDGEGWSVVKTTPDGEPVWLRDWLPEWDDVVDWDYPLQLAGTADGGCVVAGGIGRGEAHDDYDSMVAATHFGPDGDLVWQRAADIEHSNVRVLDITIDEDDDIHVASNAEFHFRADTFTTDSVMNQMNVNLFDDDQGVRYYGGKYTDAVRLRGGGYATSLTGAGGRCFDSEGTVIWNVKSHIGSQYRPNRGNSITLGQKDRVAVVGKIEDGGTRPGWIIVMDVEDGSVETVHRFRDTSNGEAYRKAQEVVGLDDGFAVAGLQSGDWYADTKLWVSSVGVKQDNTPDLLQTILGVGLAGAGGWAVKRWNSDEEPNEGGVETE</sequence>
<dbReference type="OrthoDB" id="98274at2157"/>